<proteinExistence type="inferred from homology"/>
<dbReference type="Pfam" id="PF05193">
    <property type="entry name" value="Peptidase_M16_C"/>
    <property type="match status" value="1"/>
</dbReference>
<dbReference type="GO" id="GO:0046872">
    <property type="term" value="F:metal ion binding"/>
    <property type="evidence" value="ECO:0007669"/>
    <property type="project" value="InterPro"/>
</dbReference>
<gene>
    <name evidence="5" type="ORF">B1R32_10847</name>
</gene>
<comment type="similarity">
    <text evidence="1">Belongs to the peptidase M16 family.</text>
</comment>
<dbReference type="Proteomes" id="UP000237684">
    <property type="component" value="Unassembled WGS sequence"/>
</dbReference>
<accession>A0A2S8SSQ5</accession>
<dbReference type="Pfam" id="PF00675">
    <property type="entry name" value="Peptidase_M16"/>
    <property type="match status" value="1"/>
</dbReference>
<keyword evidence="6" id="KW-1185">Reference proteome</keyword>
<protein>
    <submittedName>
        <fullName evidence="5">Putative Zn-dependent peptidase</fullName>
    </submittedName>
</protein>
<evidence type="ECO:0000259" key="3">
    <source>
        <dbReference type="Pfam" id="PF00675"/>
    </source>
</evidence>
<dbReference type="RefSeq" id="WP_105483686.1">
    <property type="nucleotide sequence ID" value="NZ_NIGF01000008.1"/>
</dbReference>
<feature type="domain" description="Peptidase M16 C-terminal" evidence="4">
    <location>
        <begin position="257"/>
        <end position="433"/>
    </location>
</feature>
<evidence type="ECO:0000313" key="5">
    <source>
        <dbReference type="EMBL" id="PQV63843.1"/>
    </source>
</evidence>
<keyword evidence="2" id="KW-0732">Signal</keyword>
<dbReference type="SUPFAM" id="SSF63411">
    <property type="entry name" value="LuxS/MPP-like metallohydrolase"/>
    <property type="match status" value="2"/>
</dbReference>
<organism evidence="5 6">
    <name type="scientific">Abditibacterium utsteinense</name>
    <dbReference type="NCBI Taxonomy" id="1960156"/>
    <lineage>
        <taxon>Bacteria</taxon>
        <taxon>Pseudomonadati</taxon>
        <taxon>Abditibacteriota</taxon>
        <taxon>Abditibacteriia</taxon>
        <taxon>Abditibacteriales</taxon>
        <taxon>Abditibacteriaceae</taxon>
        <taxon>Abditibacterium</taxon>
    </lineage>
</organism>
<feature type="signal peptide" evidence="2">
    <location>
        <begin position="1"/>
        <end position="18"/>
    </location>
</feature>
<evidence type="ECO:0000256" key="1">
    <source>
        <dbReference type="ARBA" id="ARBA00007261"/>
    </source>
</evidence>
<dbReference type="InterPro" id="IPR007863">
    <property type="entry name" value="Peptidase_M16_C"/>
</dbReference>
<dbReference type="InterPro" id="IPR011765">
    <property type="entry name" value="Pept_M16_N"/>
</dbReference>
<dbReference type="InParanoid" id="A0A2S8SSQ5"/>
<dbReference type="PANTHER" id="PTHR11851">
    <property type="entry name" value="METALLOPROTEASE"/>
    <property type="match status" value="1"/>
</dbReference>
<comment type="caution">
    <text evidence="5">The sequence shown here is derived from an EMBL/GenBank/DDBJ whole genome shotgun (WGS) entry which is preliminary data.</text>
</comment>
<dbReference type="InterPro" id="IPR050361">
    <property type="entry name" value="MPP/UQCRC_Complex"/>
</dbReference>
<dbReference type="EMBL" id="NIGF01000008">
    <property type="protein sequence ID" value="PQV63843.1"/>
    <property type="molecule type" value="Genomic_DNA"/>
</dbReference>
<sequence length="499" mass="52863">MKKSLLWGALCPTFSLLAAPSLGAIPATPKKSSATTISNSKTTAAPQKIKAKTVAATKNQGQAKSAAPRAFSSSASLEKLPNGVQFITRPDKLAPRVAISLVIRTGAAEETPETAGWRRFLVGAMLRAAPQGYATEKSDASPSTPQDEDLSRVAEKLGGSIGATVGDDFIEIYAIGDSQKAPELLDLALALWQKPRLSDEDLKAARESSQGQIDADDLDTASKTQAALRGQLFRDARGELSAYGLPDYGTDASLANLSDEKLRALQQSRFSNARLTVAASGDFDAAALREKLKQLPPRAGREPATPYFAAPKRTPALVVRELPIPSAWVFVSYPLAGDTQAEAPALRVLAAALGDSGAARLPARLLKNQPMGASTVASSVAAQFIPRRYAGELTVFAQTGPQNVERVKNALLDEIRRLRDAPLSKAELESAKTYARGSWSLERQNGRARAFQTALSSALGGPLDTAFPARLQSVTGAQVQNAAKKYLKSYAVALVMPGE</sequence>
<dbReference type="InterPro" id="IPR011249">
    <property type="entry name" value="Metalloenz_LuxS/M16"/>
</dbReference>
<dbReference type="AlphaFoldDB" id="A0A2S8SSQ5"/>
<feature type="chain" id="PRO_5015635044" evidence="2">
    <location>
        <begin position="19"/>
        <end position="499"/>
    </location>
</feature>
<evidence type="ECO:0000313" key="6">
    <source>
        <dbReference type="Proteomes" id="UP000237684"/>
    </source>
</evidence>
<dbReference type="PANTHER" id="PTHR11851:SF49">
    <property type="entry name" value="MITOCHONDRIAL-PROCESSING PEPTIDASE SUBUNIT ALPHA"/>
    <property type="match status" value="1"/>
</dbReference>
<dbReference type="Gene3D" id="3.30.830.10">
    <property type="entry name" value="Metalloenzyme, LuxS/M16 peptidase-like"/>
    <property type="match status" value="2"/>
</dbReference>
<reference evidence="5 6" key="1">
    <citation type="journal article" date="2018" name="Syst. Appl. Microbiol.">
        <title>Abditibacterium utsteinense sp. nov., the first cultivated member of candidate phylum FBP, isolated from ice-free Antarctic soil samples.</title>
        <authorList>
            <person name="Tahon G."/>
            <person name="Tytgat B."/>
            <person name="Lebbe L."/>
            <person name="Carlier A."/>
            <person name="Willems A."/>
        </authorList>
    </citation>
    <scope>NUCLEOTIDE SEQUENCE [LARGE SCALE GENOMIC DNA]</scope>
    <source>
        <strain evidence="5 6">LMG 29911</strain>
    </source>
</reference>
<evidence type="ECO:0000256" key="2">
    <source>
        <dbReference type="SAM" id="SignalP"/>
    </source>
</evidence>
<evidence type="ECO:0000259" key="4">
    <source>
        <dbReference type="Pfam" id="PF05193"/>
    </source>
</evidence>
<feature type="domain" description="Peptidase M16 N-terminal" evidence="3">
    <location>
        <begin position="90"/>
        <end position="225"/>
    </location>
</feature>
<name>A0A2S8SSQ5_9BACT</name>
<dbReference type="OrthoDB" id="9811314at2"/>